<dbReference type="InterPro" id="IPR036887">
    <property type="entry name" value="HTH_APSES_sf"/>
</dbReference>
<evidence type="ECO:0000256" key="2">
    <source>
        <dbReference type="ARBA" id="ARBA00023015"/>
    </source>
</evidence>
<dbReference type="EMBL" id="CR382138">
    <property type="protein sequence ID" value="CAG88754.2"/>
    <property type="molecule type" value="Genomic_DNA"/>
</dbReference>
<reference evidence="7 8" key="1">
    <citation type="journal article" date="2004" name="Nature">
        <title>Genome evolution in yeasts.</title>
        <authorList>
            <consortium name="Genolevures"/>
            <person name="Dujon B."/>
            <person name="Sherman D."/>
            <person name="Fischer G."/>
            <person name="Durrens P."/>
            <person name="Casaregola S."/>
            <person name="Lafontaine I."/>
            <person name="de Montigny J."/>
            <person name="Marck C."/>
            <person name="Neuveglise C."/>
            <person name="Talla E."/>
            <person name="Goffard N."/>
            <person name="Frangeul L."/>
            <person name="Aigle M."/>
            <person name="Anthouard V."/>
            <person name="Babour A."/>
            <person name="Barbe V."/>
            <person name="Barnay S."/>
            <person name="Blanchin S."/>
            <person name="Beckerich J.M."/>
            <person name="Beyne E."/>
            <person name="Bleykasten C."/>
            <person name="Boisrame A."/>
            <person name="Boyer J."/>
            <person name="Cattolico L."/>
            <person name="Confanioleri F."/>
            <person name="de Daruvar A."/>
            <person name="Despons L."/>
            <person name="Fabre E."/>
            <person name="Fairhead C."/>
            <person name="Ferry-Dumazet H."/>
            <person name="Groppi A."/>
            <person name="Hantraye F."/>
            <person name="Hennequin C."/>
            <person name="Jauniaux N."/>
            <person name="Joyet P."/>
            <person name="Kachouri R."/>
            <person name="Kerrest A."/>
            <person name="Koszul R."/>
            <person name="Lemaire M."/>
            <person name="Lesur I."/>
            <person name="Ma L."/>
            <person name="Muller H."/>
            <person name="Nicaud J.M."/>
            <person name="Nikolski M."/>
            <person name="Oztas S."/>
            <person name="Ozier-Kalogeropoulos O."/>
            <person name="Pellenz S."/>
            <person name="Potier S."/>
            <person name="Richard G.F."/>
            <person name="Straub M.L."/>
            <person name="Suleau A."/>
            <person name="Swennene D."/>
            <person name="Tekaia F."/>
            <person name="Wesolowski-Louvel M."/>
            <person name="Westhof E."/>
            <person name="Wirth B."/>
            <person name="Zeniou-Meyer M."/>
            <person name="Zivanovic I."/>
            <person name="Bolotin-Fukuhara M."/>
            <person name="Thierry A."/>
            <person name="Bouchier C."/>
            <person name="Caudron B."/>
            <person name="Scarpelli C."/>
            <person name="Gaillardin C."/>
            <person name="Weissenbach J."/>
            <person name="Wincker P."/>
            <person name="Souciet J.L."/>
        </authorList>
    </citation>
    <scope>NUCLEOTIDE SEQUENCE [LARGE SCALE GENOMIC DNA]</scope>
    <source>
        <strain evidence="8">ATCC 36239 / CBS 767 / BCRC 21394 / JCM 1990 / NBRC 0083 / IGC 2968</strain>
    </source>
</reference>
<comment type="similarity">
    <text evidence="1">Belongs to the EFG1/PHD1/stuA family.</text>
</comment>
<dbReference type="Gene3D" id="3.10.260.10">
    <property type="entry name" value="Transcription regulator HTH, APSES-type DNA-binding domain"/>
    <property type="match status" value="1"/>
</dbReference>
<dbReference type="HOGENOM" id="CLU_752317_0_0_1"/>
<dbReference type="VEuPathDB" id="FungiDB:DEHA2F01914g"/>
<dbReference type="KEGG" id="dha:DEHA2F01914g"/>
<accession>Q6BMX3</accession>
<keyword evidence="4" id="KW-0804">Transcription</keyword>
<evidence type="ECO:0000256" key="5">
    <source>
        <dbReference type="SAM" id="MobiDB-lite"/>
    </source>
</evidence>
<dbReference type="SUPFAM" id="SSF54616">
    <property type="entry name" value="DNA-binding domain of Mlu1-box binding protein MBP1"/>
    <property type="match status" value="1"/>
</dbReference>
<dbReference type="Pfam" id="PF04383">
    <property type="entry name" value="KilA-N"/>
    <property type="match status" value="1"/>
</dbReference>
<feature type="domain" description="HTH APSES-type" evidence="6">
    <location>
        <begin position="190"/>
        <end position="296"/>
    </location>
</feature>
<protein>
    <submittedName>
        <fullName evidence="7">DEHA2F01914p</fullName>
    </submittedName>
</protein>
<dbReference type="GeneID" id="2903950"/>
<dbReference type="PANTHER" id="PTHR47792:SF1">
    <property type="entry name" value="PROTEIN SOK2-RELATED"/>
    <property type="match status" value="1"/>
</dbReference>
<evidence type="ECO:0000313" key="8">
    <source>
        <dbReference type="Proteomes" id="UP000000599"/>
    </source>
</evidence>
<feature type="compositionally biased region" description="Low complexity" evidence="5">
    <location>
        <begin position="11"/>
        <end position="38"/>
    </location>
</feature>
<dbReference type="OrthoDB" id="5407653at2759"/>
<evidence type="ECO:0000259" key="6">
    <source>
        <dbReference type="PROSITE" id="PS51299"/>
    </source>
</evidence>
<feature type="region of interest" description="Disordered" evidence="5">
    <location>
        <begin position="11"/>
        <end position="55"/>
    </location>
</feature>
<dbReference type="PROSITE" id="PS51299">
    <property type="entry name" value="HTH_APSES"/>
    <property type="match status" value="1"/>
</dbReference>
<dbReference type="GO" id="GO:0043565">
    <property type="term" value="F:sequence-specific DNA binding"/>
    <property type="evidence" value="ECO:0007669"/>
    <property type="project" value="TreeGrafter"/>
</dbReference>
<dbReference type="FunCoup" id="Q6BMX3">
    <property type="interactions" value="555"/>
</dbReference>
<keyword evidence="3" id="KW-0238">DNA-binding</keyword>
<dbReference type="Proteomes" id="UP000000599">
    <property type="component" value="Chromosome F"/>
</dbReference>
<dbReference type="GO" id="GO:0003700">
    <property type="term" value="F:DNA-binding transcription factor activity"/>
    <property type="evidence" value="ECO:0007669"/>
    <property type="project" value="TreeGrafter"/>
</dbReference>
<dbReference type="AlphaFoldDB" id="Q6BMX3"/>
<dbReference type="SMART" id="SM01252">
    <property type="entry name" value="KilA-N"/>
    <property type="match status" value="1"/>
</dbReference>
<feature type="region of interest" description="Disordered" evidence="5">
    <location>
        <begin position="144"/>
        <end position="185"/>
    </location>
</feature>
<feature type="compositionally biased region" description="Polar residues" evidence="5">
    <location>
        <begin position="145"/>
        <end position="154"/>
    </location>
</feature>
<evidence type="ECO:0000256" key="4">
    <source>
        <dbReference type="ARBA" id="ARBA00023163"/>
    </source>
</evidence>
<dbReference type="PANTHER" id="PTHR47792">
    <property type="entry name" value="PROTEIN SOK2-RELATED"/>
    <property type="match status" value="1"/>
</dbReference>
<dbReference type="GO" id="GO:0005634">
    <property type="term" value="C:nucleus"/>
    <property type="evidence" value="ECO:0007669"/>
    <property type="project" value="TreeGrafter"/>
</dbReference>
<evidence type="ECO:0000256" key="1">
    <source>
        <dbReference type="ARBA" id="ARBA00007247"/>
    </source>
</evidence>
<dbReference type="InParanoid" id="Q6BMX3"/>
<organism evidence="7 8">
    <name type="scientific">Debaryomyces hansenii (strain ATCC 36239 / CBS 767 / BCRC 21394 / JCM 1990 / NBRC 0083 / IGC 2968)</name>
    <name type="common">Yeast</name>
    <name type="synonym">Torulaspora hansenii</name>
    <dbReference type="NCBI Taxonomy" id="284592"/>
    <lineage>
        <taxon>Eukaryota</taxon>
        <taxon>Fungi</taxon>
        <taxon>Dikarya</taxon>
        <taxon>Ascomycota</taxon>
        <taxon>Saccharomycotina</taxon>
        <taxon>Pichiomycetes</taxon>
        <taxon>Debaryomycetaceae</taxon>
        <taxon>Debaryomyces</taxon>
    </lineage>
</organism>
<sequence length="368" mass="40956">MTGPGHQIYYNSNNANDSNSDQIVNPSSNSNSNNNMSNTQYANQQSGSPLEPLHSISYHAYPSSRLKNTFNEPNFTFQQMYQSSSQPQEYYNNEYPALINQSPLPLSSTIPSSVEAQGQMIGLQQSQPSNYSGANVLFQSDGAVRNSQSQTARVSHSPQSSNSTHSRNSSASTKRPSFDNSEFVKPDKPRIATTFWEDEKTICYQVEAQGILVSRREDTNYVNGTKLLNVAGMTRGKRDGILKTEKTKSVVKVGAMNLKGVWIPFERASEIARNEGIDGLLYPLFVKDLKSFYHEKGSMLRHDSYLKSLNSENLSNITLSDVSSPTIQSAIIPSSNNDYHDKDIKSIEHHEYFEEKSPSPKGLKAENA</sequence>
<proteinExistence type="inferred from homology"/>
<evidence type="ECO:0000313" key="7">
    <source>
        <dbReference type="EMBL" id="CAG88754.2"/>
    </source>
</evidence>
<feature type="compositionally biased region" description="Polar residues" evidence="5">
    <location>
        <begin position="39"/>
        <end position="48"/>
    </location>
</feature>
<name>Q6BMX3_DEBHA</name>
<keyword evidence="8" id="KW-1185">Reference proteome</keyword>
<dbReference type="InterPro" id="IPR003163">
    <property type="entry name" value="Tscrpt_reg_HTH_APSES-type"/>
</dbReference>
<evidence type="ECO:0000256" key="3">
    <source>
        <dbReference type="ARBA" id="ARBA00023125"/>
    </source>
</evidence>
<dbReference type="InterPro" id="IPR018004">
    <property type="entry name" value="KilA/APSES_HTH"/>
</dbReference>
<feature type="compositionally biased region" description="Low complexity" evidence="5">
    <location>
        <begin position="155"/>
        <end position="173"/>
    </location>
</feature>
<dbReference type="RefSeq" id="XP_460447.2">
    <property type="nucleotide sequence ID" value="XM_460447.1"/>
</dbReference>
<gene>
    <name evidence="7" type="ordered locus">DEHA2F01914g</name>
</gene>
<dbReference type="eggNOG" id="ENOG502QW2C">
    <property type="taxonomic scope" value="Eukaryota"/>
</dbReference>
<keyword evidence="2" id="KW-0805">Transcription regulation</keyword>
<dbReference type="InterPro" id="IPR029790">
    <property type="entry name" value="EFG1/Phd1/StuA"/>
</dbReference>
<dbReference type="GO" id="GO:0045944">
    <property type="term" value="P:positive regulation of transcription by RNA polymerase II"/>
    <property type="evidence" value="ECO:0007669"/>
    <property type="project" value="TreeGrafter"/>
</dbReference>
<dbReference type="STRING" id="284592.Q6BMX3"/>